<evidence type="ECO:0000256" key="4">
    <source>
        <dbReference type="RuleBase" id="RU003792"/>
    </source>
</evidence>
<evidence type="ECO:0000256" key="3">
    <source>
        <dbReference type="ARBA" id="ARBA00023235"/>
    </source>
</evidence>
<keyword evidence="8" id="KW-1185">Reference proteome</keyword>
<keyword evidence="3 4" id="KW-0413">Isomerase</keyword>
<dbReference type="STRING" id="554055.A0A2P6VG62"/>
<feature type="compositionally biased region" description="Basic and acidic residues" evidence="5">
    <location>
        <begin position="158"/>
        <end position="182"/>
    </location>
</feature>
<dbReference type="PANTHER" id="PTHR11142:SF9">
    <property type="entry name" value="TRNA PSEUDOURIDINE SYNTHASE-RELATED"/>
    <property type="match status" value="1"/>
</dbReference>
<evidence type="ECO:0000259" key="6">
    <source>
        <dbReference type="Pfam" id="PF01416"/>
    </source>
</evidence>
<dbReference type="GO" id="GO:0003723">
    <property type="term" value="F:RNA binding"/>
    <property type="evidence" value="ECO:0007669"/>
    <property type="project" value="InterPro"/>
</dbReference>
<sequence>MQQGTAPDATIEDRLEEAIFKAGGILASNRGQLSKVGWSRSSRTDKSVHSLSTVIGMKMEVPVEAFDADPEGQELAAVVNSHLPPEVRVFSIQRVSKSWNARSECIRRTYNYWLPASALGLALDGGEADAARMALLRAAWERFQGTHPFHNYTKRRLYREPAGRDRANRRGVTRADRDRLAAETEGEEADEVEEEAAADQPGGSGSGSSSSTGGGGSSAGGGGSGGAGSATTGAASSGGVDGGGIGVDGSSEAAPVERGRVQLAWKHEKDGADLVTKRHFRYMEWCRADTEVKPLVPGGQPCVQLSLTGGNFMLHQIRHMVGAAVAVARGTMPLELLEASLATPARVSLPLAPPSTLMLIGAQFSPFKRSWSGQAAEAARWTGETLELKERGAAAQRSFLQQVMHPALDQMLAGEEWAQWCTDLDRLWCDPDELQEMLSTHATWRAARQEAKVQAMLEEAAALENREE</sequence>
<dbReference type="GO" id="GO:0031119">
    <property type="term" value="P:tRNA pseudouridine synthesis"/>
    <property type="evidence" value="ECO:0007669"/>
    <property type="project" value="TreeGrafter"/>
</dbReference>
<feature type="domain" description="Pseudouridine synthase I TruA alpha/beta" evidence="6">
    <location>
        <begin position="278"/>
        <end position="364"/>
    </location>
</feature>
<dbReference type="GO" id="GO:0005634">
    <property type="term" value="C:nucleus"/>
    <property type="evidence" value="ECO:0007669"/>
    <property type="project" value="TreeGrafter"/>
</dbReference>
<dbReference type="EC" id="5.4.99.12" evidence="4"/>
<evidence type="ECO:0000256" key="5">
    <source>
        <dbReference type="SAM" id="MobiDB-lite"/>
    </source>
</evidence>
<evidence type="ECO:0000313" key="8">
    <source>
        <dbReference type="Proteomes" id="UP000239649"/>
    </source>
</evidence>
<dbReference type="Proteomes" id="UP000239649">
    <property type="component" value="Unassembled WGS sequence"/>
</dbReference>
<organism evidence="7 8">
    <name type="scientific">Micractinium conductrix</name>
    <dbReference type="NCBI Taxonomy" id="554055"/>
    <lineage>
        <taxon>Eukaryota</taxon>
        <taxon>Viridiplantae</taxon>
        <taxon>Chlorophyta</taxon>
        <taxon>core chlorophytes</taxon>
        <taxon>Trebouxiophyceae</taxon>
        <taxon>Chlorellales</taxon>
        <taxon>Chlorellaceae</taxon>
        <taxon>Chlorella clade</taxon>
        <taxon>Micractinium</taxon>
    </lineage>
</organism>
<evidence type="ECO:0000256" key="2">
    <source>
        <dbReference type="ARBA" id="ARBA00022694"/>
    </source>
</evidence>
<dbReference type="InterPro" id="IPR020103">
    <property type="entry name" value="PsdUridine_synth_cat_dom_sf"/>
</dbReference>
<dbReference type="PANTHER" id="PTHR11142">
    <property type="entry name" value="PSEUDOURIDYLATE SYNTHASE"/>
    <property type="match status" value="1"/>
</dbReference>
<dbReference type="AlphaFoldDB" id="A0A2P6VG62"/>
<dbReference type="GO" id="GO:0160147">
    <property type="term" value="F:tRNA pseudouridine(38-40) synthase activity"/>
    <property type="evidence" value="ECO:0007669"/>
    <property type="project" value="UniProtKB-EC"/>
</dbReference>
<proteinExistence type="inferred from homology"/>
<gene>
    <name evidence="7" type="ORF">C2E20_3752</name>
</gene>
<reference evidence="7 8" key="1">
    <citation type="journal article" date="2018" name="Plant J.">
        <title>Genome sequences of Chlorella sorokiniana UTEX 1602 and Micractinium conductrix SAG 241.80: implications to maltose excretion by a green alga.</title>
        <authorList>
            <person name="Arriola M.B."/>
            <person name="Velmurugan N."/>
            <person name="Zhang Y."/>
            <person name="Plunkett M.H."/>
            <person name="Hondzo H."/>
            <person name="Barney B.M."/>
        </authorList>
    </citation>
    <scope>NUCLEOTIDE SEQUENCE [LARGE SCALE GENOMIC DNA]</scope>
    <source>
        <strain evidence="7 8">SAG 241.80</strain>
    </source>
</reference>
<evidence type="ECO:0000313" key="7">
    <source>
        <dbReference type="EMBL" id="PSC73076.1"/>
    </source>
</evidence>
<dbReference type="EMBL" id="LHPF02000008">
    <property type="protein sequence ID" value="PSC73076.1"/>
    <property type="molecule type" value="Genomic_DNA"/>
</dbReference>
<feature type="compositionally biased region" description="Low complexity" evidence="5">
    <location>
        <begin position="229"/>
        <end position="238"/>
    </location>
</feature>
<dbReference type="InterPro" id="IPR020097">
    <property type="entry name" value="PsdUridine_synth_TruA_a/b_dom"/>
</dbReference>
<feature type="compositionally biased region" description="Gly residues" evidence="5">
    <location>
        <begin position="202"/>
        <end position="228"/>
    </location>
</feature>
<dbReference type="Gene3D" id="3.30.70.580">
    <property type="entry name" value="Pseudouridine synthase I, catalytic domain, N-terminal subdomain"/>
    <property type="match status" value="1"/>
</dbReference>
<dbReference type="InterPro" id="IPR020094">
    <property type="entry name" value="TruA/RsuA/RluB/E/F_N"/>
</dbReference>
<dbReference type="Pfam" id="PF01416">
    <property type="entry name" value="PseudoU_synth_1"/>
    <property type="match status" value="1"/>
</dbReference>
<feature type="region of interest" description="Disordered" evidence="5">
    <location>
        <begin position="154"/>
        <end position="254"/>
    </location>
</feature>
<name>A0A2P6VG62_9CHLO</name>
<comment type="catalytic activity">
    <reaction evidence="4">
        <text>uridine(38/39/40) in tRNA = pseudouridine(38/39/40) in tRNA</text>
        <dbReference type="Rhea" id="RHEA:22376"/>
        <dbReference type="Rhea" id="RHEA-COMP:10085"/>
        <dbReference type="Rhea" id="RHEA-COMP:10087"/>
        <dbReference type="ChEBI" id="CHEBI:65314"/>
        <dbReference type="ChEBI" id="CHEBI:65315"/>
        <dbReference type="EC" id="5.4.99.12"/>
    </reaction>
</comment>
<comment type="similarity">
    <text evidence="1 4">Belongs to the tRNA pseudouridine synthase TruA family.</text>
</comment>
<dbReference type="Gene3D" id="3.30.70.660">
    <property type="entry name" value="Pseudouridine synthase I, catalytic domain, C-terminal subdomain"/>
    <property type="match status" value="2"/>
</dbReference>
<dbReference type="GO" id="GO:1990481">
    <property type="term" value="P:mRNA pseudouridine synthesis"/>
    <property type="evidence" value="ECO:0007669"/>
    <property type="project" value="TreeGrafter"/>
</dbReference>
<dbReference type="SUPFAM" id="SSF55120">
    <property type="entry name" value="Pseudouridine synthase"/>
    <property type="match status" value="2"/>
</dbReference>
<dbReference type="InterPro" id="IPR001406">
    <property type="entry name" value="PsdUridine_synth_TruA"/>
</dbReference>
<dbReference type="OrthoDB" id="10256309at2759"/>
<protein>
    <recommendedName>
        <fullName evidence="4">tRNA pseudouridine synthase</fullName>
        <ecNumber evidence="4">5.4.99.12</ecNumber>
    </recommendedName>
</protein>
<keyword evidence="2 4" id="KW-0819">tRNA processing</keyword>
<dbReference type="InterPro" id="IPR020095">
    <property type="entry name" value="PsdUridine_synth_TruA_C"/>
</dbReference>
<feature type="compositionally biased region" description="Acidic residues" evidence="5">
    <location>
        <begin position="184"/>
        <end position="197"/>
    </location>
</feature>
<comment type="caution">
    <text evidence="7">The sequence shown here is derived from an EMBL/GenBank/DDBJ whole genome shotgun (WGS) entry which is preliminary data.</text>
</comment>
<accession>A0A2P6VG62</accession>
<evidence type="ECO:0000256" key="1">
    <source>
        <dbReference type="ARBA" id="ARBA00009375"/>
    </source>
</evidence>